<accession>A0ABY4AUH1</accession>
<evidence type="ECO:0000313" key="1">
    <source>
        <dbReference type="EMBL" id="UOE26788.1"/>
    </source>
</evidence>
<dbReference type="EMBL" id="CP094533">
    <property type="protein sequence ID" value="UOE26788.1"/>
    <property type="molecule type" value="Genomic_DNA"/>
</dbReference>
<reference evidence="1 2" key="1">
    <citation type="submission" date="2022-03" db="EMBL/GenBank/DDBJ databases">
        <title>Agromyces sp. isolated from the gut of P. brevitarsis seulensis larvae.</title>
        <authorList>
            <person name="Won M."/>
            <person name="Kwon S.-W."/>
        </authorList>
    </citation>
    <scope>NUCLEOTIDE SEQUENCE [LARGE SCALE GENOMIC DNA]</scope>
    <source>
        <strain evidence="1 2">KACC 16215</strain>
    </source>
</reference>
<name>A0ABY4AUH1_9MICO</name>
<proteinExistence type="predicted"/>
<dbReference type="Proteomes" id="UP000831304">
    <property type="component" value="Chromosome"/>
</dbReference>
<dbReference type="RefSeq" id="WP_243569598.1">
    <property type="nucleotide sequence ID" value="NZ_BAAARD010000004.1"/>
</dbReference>
<evidence type="ECO:0000313" key="2">
    <source>
        <dbReference type="Proteomes" id="UP000831304"/>
    </source>
</evidence>
<keyword evidence="2" id="KW-1185">Reference proteome</keyword>
<protein>
    <recommendedName>
        <fullName evidence="3">Nucleotidyltransferase domain-containing protein</fullName>
    </recommendedName>
</protein>
<sequence>MRDLAEFDALSDRLAGGFAGVPGAHGLVFLGSAAAGHRRDRWSDHDFLALVEEKYAESARANLDWLPDPERVLCVAREGELGFSALYDDGHVLEFAVGTTKELAAAPLDEAKLMFGDTRMRDFVDAGQDRVAAVPAIDPANEVALAYIKLLIGYGRACRGERIAAGRFVRGWAVDHLLRAVRARVLPHGAARADPLDASRRFDSAYPHIAAQLDYALAQPIEQAARDVAMLARVVLERGWDGFPTRTAELVQSLLGSGGAGPS</sequence>
<organism evidence="1 2">
    <name type="scientific">Agromyces soli</name>
    <dbReference type="NCBI Taxonomy" id="659012"/>
    <lineage>
        <taxon>Bacteria</taxon>
        <taxon>Bacillati</taxon>
        <taxon>Actinomycetota</taxon>
        <taxon>Actinomycetes</taxon>
        <taxon>Micrococcales</taxon>
        <taxon>Microbacteriaceae</taxon>
        <taxon>Agromyces</taxon>
    </lineage>
</organism>
<gene>
    <name evidence="1" type="ORF">MTP13_03120</name>
</gene>
<dbReference type="InterPro" id="IPR043519">
    <property type="entry name" value="NT_sf"/>
</dbReference>
<dbReference type="Gene3D" id="3.30.460.10">
    <property type="entry name" value="Beta Polymerase, domain 2"/>
    <property type="match status" value="1"/>
</dbReference>
<evidence type="ECO:0008006" key="3">
    <source>
        <dbReference type="Google" id="ProtNLM"/>
    </source>
</evidence>